<reference evidence="2 3" key="1">
    <citation type="submission" date="2019-05" db="EMBL/GenBank/DDBJ databases">
        <authorList>
            <person name="Moore K."/>
            <person name="O'Neill P."/>
            <person name="Farbos A."/>
            <person name="Studholme D.J."/>
        </authorList>
    </citation>
    <scope>NUCLEOTIDE SEQUENCE [LARGE SCALE GENOMIC DNA]</scope>
    <source>
        <strain evidence="2 3">DSM 9128</strain>
    </source>
</reference>
<organism evidence="2 3">
    <name type="scientific">Pseudomonas nitroreducens</name>
    <dbReference type="NCBI Taxonomy" id="46680"/>
    <lineage>
        <taxon>Bacteria</taxon>
        <taxon>Pseudomonadati</taxon>
        <taxon>Pseudomonadota</taxon>
        <taxon>Gammaproteobacteria</taxon>
        <taxon>Pseudomonadales</taxon>
        <taxon>Pseudomonadaceae</taxon>
        <taxon>Pseudomonas</taxon>
    </lineage>
</organism>
<evidence type="ECO:0000256" key="1">
    <source>
        <dbReference type="SAM" id="SignalP"/>
    </source>
</evidence>
<proteinExistence type="predicted"/>
<keyword evidence="1" id="KW-0732">Signal</keyword>
<evidence type="ECO:0000313" key="3">
    <source>
        <dbReference type="Proteomes" id="UP000307510"/>
    </source>
</evidence>
<feature type="chain" id="PRO_5024455829" evidence="1">
    <location>
        <begin position="20"/>
        <end position="207"/>
    </location>
</feature>
<feature type="signal peptide" evidence="1">
    <location>
        <begin position="1"/>
        <end position="19"/>
    </location>
</feature>
<dbReference type="AlphaFoldDB" id="A0A5R8ZYR8"/>
<evidence type="ECO:0000313" key="2">
    <source>
        <dbReference type="EMBL" id="TLP71561.1"/>
    </source>
</evidence>
<name>A0A5R8ZYR8_PSENT</name>
<accession>A0A5R8ZYR8</accession>
<reference evidence="3" key="2">
    <citation type="submission" date="2019-06" db="EMBL/GenBank/DDBJ databases">
        <title>AzeR, a transcriptional regulator that responds to azelaic acid in Pseudomonas nitroreducens.</title>
        <authorList>
            <person name="Bez C."/>
            <person name="Javvadi S.G."/>
            <person name="Bertani I."/>
            <person name="Devescovi G."/>
            <person name="Studholme D.J."/>
            <person name="Geller A."/>
            <person name="Levy A."/>
            <person name="Venturi V."/>
        </authorList>
    </citation>
    <scope>NUCLEOTIDE SEQUENCE [LARGE SCALE GENOMIC DNA]</scope>
    <source>
        <strain evidence="3">DSM 9128</strain>
    </source>
</reference>
<sequence length="207" mass="22865">MGRWAMGALLMCVAGMASAADPLFGKYNYGAAQKGFGKQQGFVECLQPMGVTARCKDGVDYAGTRFRLALTFDKQKLVEAVLYSEYNDAAYRRVLQEVAKRFMLVAIADDKNVVDVLAHTLNPNRTEADAKAIGDFETHALRNGMISYRLYEQLDKYIKPGLDARQVLTTVPASIRVAEVTVKHGKSDNWLIVKFSKPGLAPKKPKA</sequence>
<gene>
    <name evidence="2" type="ORF">FEA48_22335</name>
</gene>
<protein>
    <submittedName>
        <fullName evidence="2">Uncharacterized protein</fullName>
    </submittedName>
</protein>
<dbReference type="Proteomes" id="UP000307510">
    <property type="component" value="Unassembled WGS sequence"/>
</dbReference>
<comment type="caution">
    <text evidence="2">The sequence shown here is derived from an EMBL/GenBank/DDBJ whole genome shotgun (WGS) entry which is preliminary data.</text>
</comment>
<dbReference type="EMBL" id="VASG01000006">
    <property type="protein sequence ID" value="TLP71561.1"/>
    <property type="molecule type" value="Genomic_DNA"/>
</dbReference>
<dbReference type="RefSeq" id="WP_138215742.1">
    <property type="nucleotide sequence ID" value="NZ_VASG01000006.1"/>
</dbReference>